<reference evidence="3 4" key="1">
    <citation type="submission" date="2016-07" db="EMBL/GenBank/DDBJ databases">
        <title>Pervasive Adenine N6-methylation of Active Genes in Fungi.</title>
        <authorList>
            <consortium name="DOE Joint Genome Institute"/>
            <person name="Mondo S.J."/>
            <person name="Dannebaum R.O."/>
            <person name="Kuo R.C."/>
            <person name="Labutti K."/>
            <person name="Haridas S."/>
            <person name="Kuo A."/>
            <person name="Salamov A."/>
            <person name="Ahrendt S.R."/>
            <person name="Lipzen A."/>
            <person name="Sullivan W."/>
            <person name="Andreopoulos W.B."/>
            <person name="Clum A."/>
            <person name="Lindquist E."/>
            <person name="Daum C."/>
            <person name="Ramamoorthy G.K."/>
            <person name="Gryganskyi A."/>
            <person name="Culley D."/>
            <person name="Magnuson J.K."/>
            <person name="James T.Y."/>
            <person name="O'Malley M.A."/>
            <person name="Stajich J.E."/>
            <person name="Spatafora J.W."/>
            <person name="Visel A."/>
            <person name="Grigoriev I.V."/>
        </authorList>
    </citation>
    <scope>NUCLEOTIDE SEQUENCE [LARGE SCALE GENOMIC DNA]</scope>
    <source>
        <strain evidence="3 4">PL171</strain>
    </source>
</reference>
<dbReference type="Proteomes" id="UP000193411">
    <property type="component" value="Unassembled WGS sequence"/>
</dbReference>
<dbReference type="InterPro" id="IPR000008">
    <property type="entry name" value="C2_dom"/>
</dbReference>
<dbReference type="Gene3D" id="2.60.40.150">
    <property type="entry name" value="C2 domain"/>
    <property type="match status" value="1"/>
</dbReference>
<sequence>MRIHQQQINAVLQAEQDLIAVQKQKYESETGQAWPGPQPYQVGGGHHEQHQHQHQPPAAEGGYQYQQPPAECLQPPPPPQFHLNKLIIELVEARDLPKTDFLSEIDPYVIVTAGSERHKSKAFKDAGCNPNFGNLQMHVPVGGETDEVVLEAWDSNKFLADDFLGRGSFYINNSGLRRGEAQDFWMCLVGDDGQTRCGEVHLRVSPCQ</sequence>
<dbReference type="InterPro" id="IPR052981">
    <property type="entry name" value="Ingression_C2_domain"/>
</dbReference>
<evidence type="ECO:0000259" key="2">
    <source>
        <dbReference type="PROSITE" id="PS50004"/>
    </source>
</evidence>
<feature type="compositionally biased region" description="Low complexity" evidence="1">
    <location>
        <begin position="54"/>
        <end position="73"/>
    </location>
</feature>
<feature type="region of interest" description="Disordered" evidence="1">
    <location>
        <begin position="29"/>
        <end position="77"/>
    </location>
</feature>
<name>A0A1Y2H9I0_9FUNG</name>
<proteinExistence type="predicted"/>
<dbReference type="PROSITE" id="PS50004">
    <property type="entry name" value="C2"/>
    <property type="match status" value="1"/>
</dbReference>
<evidence type="ECO:0000256" key="1">
    <source>
        <dbReference type="SAM" id="MobiDB-lite"/>
    </source>
</evidence>
<accession>A0A1Y2H9I0</accession>
<organism evidence="3 4">
    <name type="scientific">Catenaria anguillulae PL171</name>
    <dbReference type="NCBI Taxonomy" id="765915"/>
    <lineage>
        <taxon>Eukaryota</taxon>
        <taxon>Fungi</taxon>
        <taxon>Fungi incertae sedis</taxon>
        <taxon>Blastocladiomycota</taxon>
        <taxon>Blastocladiomycetes</taxon>
        <taxon>Blastocladiales</taxon>
        <taxon>Catenariaceae</taxon>
        <taxon>Catenaria</taxon>
    </lineage>
</organism>
<evidence type="ECO:0000313" key="3">
    <source>
        <dbReference type="EMBL" id="ORZ30353.1"/>
    </source>
</evidence>
<protein>
    <submittedName>
        <fullName evidence="3">C2 domain-containing protein</fullName>
    </submittedName>
</protein>
<dbReference type="AlphaFoldDB" id="A0A1Y2H9I0"/>
<dbReference type="PANTHER" id="PTHR47052:SF3">
    <property type="entry name" value="INGRESSION PROTEIN 1"/>
    <property type="match status" value="1"/>
</dbReference>
<dbReference type="SMART" id="SM00239">
    <property type="entry name" value="C2"/>
    <property type="match status" value="1"/>
</dbReference>
<evidence type="ECO:0000313" key="4">
    <source>
        <dbReference type="Proteomes" id="UP000193411"/>
    </source>
</evidence>
<dbReference type="OrthoDB" id="270970at2759"/>
<comment type="caution">
    <text evidence="3">The sequence shown here is derived from an EMBL/GenBank/DDBJ whole genome shotgun (WGS) entry which is preliminary data.</text>
</comment>
<dbReference type="CDD" id="cd00030">
    <property type="entry name" value="C2"/>
    <property type="match status" value="1"/>
</dbReference>
<feature type="non-terminal residue" evidence="3">
    <location>
        <position position="1"/>
    </location>
</feature>
<dbReference type="EMBL" id="MCFL01000087">
    <property type="protein sequence ID" value="ORZ30353.1"/>
    <property type="molecule type" value="Genomic_DNA"/>
</dbReference>
<feature type="domain" description="C2" evidence="2">
    <location>
        <begin position="67"/>
        <end position="186"/>
    </location>
</feature>
<gene>
    <name evidence="3" type="ORF">BCR44DRAFT_42103</name>
</gene>
<dbReference type="SUPFAM" id="SSF49562">
    <property type="entry name" value="C2 domain (Calcium/lipid-binding domain, CaLB)"/>
    <property type="match status" value="1"/>
</dbReference>
<dbReference type="PANTHER" id="PTHR47052">
    <property type="entry name" value="CONSERVED SERINE PROLINE-RICH PROTEIN (AFU_ORTHOLOGUE AFUA_2G01790)"/>
    <property type="match status" value="1"/>
</dbReference>
<keyword evidence="4" id="KW-1185">Reference proteome</keyword>
<dbReference type="InterPro" id="IPR035892">
    <property type="entry name" value="C2_domain_sf"/>
</dbReference>
<dbReference type="Pfam" id="PF00168">
    <property type="entry name" value="C2"/>
    <property type="match status" value="1"/>
</dbReference>